<evidence type="ECO:0000256" key="7">
    <source>
        <dbReference type="SAM" id="MobiDB-lite"/>
    </source>
</evidence>
<dbReference type="GO" id="GO:0016987">
    <property type="term" value="F:sigma factor activity"/>
    <property type="evidence" value="ECO:0007669"/>
    <property type="project" value="UniProtKB-KW"/>
</dbReference>
<proteinExistence type="inferred from homology"/>
<comment type="caution">
    <text evidence="10">The sequence shown here is derived from an EMBL/GenBank/DDBJ whole genome shotgun (WGS) entry which is preliminary data.</text>
</comment>
<evidence type="ECO:0000256" key="1">
    <source>
        <dbReference type="ARBA" id="ARBA00010641"/>
    </source>
</evidence>
<gene>
    <name evidence="10" type="ORF">NM125_09680</name>
</gene>
<feature type="domain" description="RNA polymerase sigma-70 region 2" evidence="8">
    <location>
        <begin position="36"/>
        <end position="103"/>
    </location>
</feature>
<dbReference type="InterPro" id="IPR014284">
    <property type="entry name" value="RNA_pol_sigma-70_dom"/>
</dbReference>
<dbReference type="NCBIfam" id="TIGR02937">
    <property type="entry name" value="sigma70-ECF"/>
    <property type="match status" value="1"/>
</dbReference>
<evidence type="ECO:0000256" key="5">
    <source>
        <dbReference type="ARBA" id="ARBA00023163"/>
    </source>
</evidence>
<dbReference type="SUPFAM" id="SSF88659">
    <property type="entry name" value="Sigma3 and sigma4 domains of RNA polymerase sigma factors"/>
    <property type="match status" value="1"/>
</dbReference>
<dbReference type="AlphaFoldDB" id="A0A9X2L562"/>
<evidence type="ECO:0000259" key="8">
    <source>
        <dbReference type="Pfam" id="PF04542"/>
    </source>
</evidence>
<feature type="compositionally biased region" description="Polar residues" evidence="7">
    <location>
        <begin position="1"/>
        <end position="13"/>
    </location>
</feature>
<dbReference type="InterPro" id="IPR013324">
    <property type="entry name" value="RNA_pol_sigma_r3/r4-like"/>
</dbReference>
<dbReference type="InterPro" id="IPR007627">
    <property type="entry name" value="RNA_pol_sigma70_r2"/>
</dbReference>
<dbReference type="InterPro" id="IPR013325">
    <property type="entry name" value="RNA_pol_sigma_r2"/>
</dbReference>
<dbReference type="EMBL" id="JANDBC010000001">
    <property type="protein sequence ID" value="MCP9291843.1"/>
    <property type="molecule type" value="Genomic_DNA"/>
</dbReference>
<keyword evidence="11" id="KW-1185">Reference proteome</keyword>
<feature type="region of interest" description="Disordered" evidence="7">
    <location>
        <begin position="1"/>
        <end position="20"/>
    </location>
</feature>
<accession>A0A9X2L562</accession>
<keyword evidence="2 6" id="KW-0805">Transcription regulation</keyword>
<evidence type="ECO:0000256" key="2">
    <source>
        <dbReference type="ARBA" id="ARBA00023015"/>
    </source>
</evidence>
<comment type="similarity">
    <text evidence="1 6">Belongs to the sigma-70 factor family. ECF subfamily.</text>
</comment>
<dbReference type="Pfam" id="PF08281">
    <property type="entry name" value="Sigma70_r4_2"/>
    <property type="match status" value="1"/>
</dbReference>
<reference evidence="10" key="1">
    <citation type="submission" date="2022-06" db="EMBL/GenBank/DDBJ databases">
        <title>Gracilimonas sp. CAU 1638 isolated from sea sediment.</title>
        <authorList>
            <person name="Kim W."/>
        </authorList>
    </citation>
    <scope>NUCLEOTIDE SEQUENCE</scope>
    <source>
        <strain evidence="10">CAU 1638</strain>
    </source>
</reference>
<keyword evidence="5 6" id="KW-0804">Transcription</keyword>
<protein>
    <recommendedName>
        <fullName evidence="6">RNA polymerase sigma factor</fullName>
    </recommendedName>
</protein>
<feature type="domain" description="RNA polymerase sigma factor 70 region 4 type 2" evidence="9">
    <location>
        <begin position="149"/>
        <end position="195"/>
    </location>
</feature>
<dbReference type="Gene3D" id="1.10.1740.10">
    <property type="match status" value="1"/>
</dbReference>
<evidence type="ECO:0000256" key="6">
    <source>
        <dbReference type="RuleBase" id="RU000716"/>
    </source>
</evidence>
<dbReference type="GO" id="GO:0003677">
    <property type="term" value="F:DNA binding"/>
    <property type="evidence" value="ECO:0007669"/>
    <property type="project" value="UniProtKB-KW"/>
</dbReference>
<dbReference type="CDD" id="cd06171">
    <property type="entry name" value="Sigma70_r4"/>
    <property type="match status" value="1"/>
</dbReference>
<dbReference type="PANTHER" id="PTHR43133">
    <property type="entry name" value="RNA POLYMERASE ECF-TYPE SIGMA FACTO"/>
    <property type="match status" value="1"/>
</dbReference>
<dbReference type="InterPro" id="IPR036388">
    <property type="entry name" value="WH-like_DNA-bd_sf"/>
</dbReference>
<sequence>MQASKPSNKNPKTGSIEDSEYIERLNRRDESAFKQLVNEHKNQVYNTCLGFLRNPHDAEDVAQEVFIQVFDSIGDFREDAALSTWIYRIAVTKSLELIRYRKRKKRSGFFKAIGSVFSEPDEQEDKSGYMHPGVKLENKERAATLFNEIEKLPERQRVAFTLQKVEGLSYQEVADVMDVSVPAVESLIHRGKENLKKQLYDYYQQNEMD</sequence>
<dbReference type="RefSeq" id="WP_255134705.1">
    <property type="nucleotide sequence ID" value="NZ_JANDBC010000001.1"/>
</dbReference>
<evidence type="ECO:0000313" key="11">
    <source>
        <dbReference type="Proteomes" id="UP001139125"/>
    </source>
</evidence>
<evidence type="ECO:0000313" key="10">
    <source>
        <dbReference type="EMBL" id="MCP9291843.1"/>
    </source>
</evidence>
<dbReference type="PROSITE" id="PS01063">
    <property type="entry name" value="SIGMA70_ECF"/>
    <property type="match status" value="1"/>
</dbReference>
<evidence type="ECO:0000256" key="4">
    <source>
        <dbReference type="ARBA" id="ARBA00023125"/>
    </source>
</evidence>
<dbReference type="Proteomes" id="UP001139125">
    <property type="component" value="Unassembled WGS sequence"/>
</dbReference>
<dbReference type="InterPro" id="IPR039425">
    <property type="entry name" value="RNA_pol_sigma-70-like"/>
</dbReference>
<evidence type="ECO:0000256" key="3">
    <source>
        <dbReference type="ARBA" id="ARBA00023082"/>
    </source>
</evidence>
<dbReference type="Pfam" id="PF04542">
    <property type="entry name" value="Sigma70_r2"/>
    <property type="match status" value="1"/>
</dbReference>
<keyword evidence="3 6" id="KW-0731">Sigma factor</keyword>
<dbReference type="InterPro" id="IPR000838">
    <property type="entry name" value="RNA_pol_sigma70_ECF_CS"/>
</dbReference>
<name>A0A9X2L562_9BACT</name>
<dbReference type="Gene3D" id="1.10.10.10">
    <property type="entry name" value="Winged helix-like DNA-binding domain superfamily/Winged helix DNA-binding domain"/>
    <property type="match status" value="1"/>
</dbReference>
<dbReference type="GO" id="GO:0006352">
    <property type="term" value="P:DNA-templated transcription initiation"/>
    <property type="evidence" value="ECO:0007669"/>
    <property type="project" value="InterPro"/>
</dbReference>
<dbReference type="PANTHER" id="PTHR43133:SF8">
    <property type="entry name" value="RNA POLYMERASE SIGMA FACTOR HI_1459-RELATED"/>
    <property type="match status" value="1"/>
</dbReference>
<keyword evidence="4 6" id="KW-0238">DNA-binding</keyword>
<dbReference type="InterPro" id="IPR013249">
    <property type="entry name" value="RNA_pol_sigma70_r4_t2"/>
</dbReference>
<dbReference type="SUPFAM" id="SSF88946">
    <property type="entry name" value="Sigma2 domain of RNA polymerase sigma factors"/>
    <property type="match status" value="1"/>
</dbReference>
<evidence type="ECO:0000259" key="9">
    <source>
        <dbReference type="Pfam" id="PF08281"/>
    </source>
</evidence>
<organism evidence="10 11">
    <name type="scientific">Gracilimonas sediminicola</name>
    <dbReference type="NCBI Taxonomy" id="2952158"/>
    <lineage>
        <taxon>Bacteria</taxon>
        <taxon>Pseudomonadati</taxon>
        <taxon>Balneolota</taxon>
        <taxon>Balneolia</taxon>
        <taxon>Balneolales</taxon>
        <taxon>Balneolaceae</taxon>
        <taxon>Gracilimonas</taxon>
    </lineage>
</organism>